<dbReference type="InterPro" id="IPR029044">
    <property type="entry name" value="Nucleotide-diphossugar_trans"/>
</dbReference>
<accession>A0AAC8W442</accession>
<protein>
    <recommendedName>
        <fullName evidence="1">Glycosyltransferase 2-like domain-containing protein</fullName>
    </recommendedName>
</protein>
<feature type="domain" description="Glycosyltransferase 2-like" evidence="1">
    <location>
        <begin position="484"/>
        <end position="618"/>
    </location>
</feature>
<dbReference type="InterPro" id="IPR001173">
    <property type="entry name" value="Glyco_trans_2-like"/>
</dbReference>
<reference evidence="2 3" key="2">
    <citation type="journal article" date="2016" name="Genome Announc.">
        <title>Complete Genome Sequence of a Strain of Azospirillum thiophilum Isolated from a Sulfide Spring.</title>
        <authorList>
            <person name="Fomenkov A."/>
            <person name="Vincze T."/>
            <person name="Grabovich M."/>
            <person name="Anton B.P."/>
            <person name="Dubinina G."/>
            <person name="Orlova M."/>
            <person name="Belousova E."/>
            <person name="Roberts R.J."/>
        </authorList>
    </citation>
    <scope>NUCLEOTIDE SEQUENCE [LARGE SCALE GENOMIC DNA]</scope>
    <source>
        <strain evidence="2 3">BV-S</strain>
    </source>
</reference>
<dbReference type="EMBL" id="CP012405">
    <property type="protein sequence ID" value="ALG74718.1"/>
    <property type="molecule type" value="Genomic_DNA"/>
</dbReference>
<keyword evidence="3" id="KW-1185">Reference proteome</keyword>
<proteinExistence type="predicted"/>
<dbReference type="Gene3D" id="3.90.550.10">
    <property type="entry name" value="Spore Coat Polysaccharide Biosynthesis Protein SpsA, Chain A"/>
    <property type="match status" value="1"/>
</dbReference>
<evidence type="ECO:0000313" key="2">
    <source>
        <dbReference type="EMBL" id="ALG74718.1"/>
    </source>
</evidence>
<dbReference type="PANTHER" id="PTHR43179">
    <property type="entry name" value="RHAMNOSYLTRANSFERASE WBBL"/>
    <property type="match status" value="1"/>
</dbReference>
<dbReference type="Pfam" id="PF00535">
    <property type="entry name" value="Glycos_transf_2"/>
    <property type="match status" value="1"/>
</dbReference>
<sequence>MFENVAETGDGLWFAEGWVVDLEASERPVVVELLVDGQGVAAAVADLPRHDLGAAAGRSARGFRIVRQRPGSAAAGSTMAVRVANTDWLLPGSRPAPQPGAPPARRHVRGDVDGVEGLTVSGWVHDPAAPADRLSVDLMAGDRVIASGRADRFRSDLLDAGIGDGAHGFRVTLPPDFAHVASHAVQVVVRETGRPLNADTVTVEGIPTLPAGTLETASEEELRSQVTALACALDRLTVGRQTSLPFRDYPAWKAMYGTAATPADAPQGWRCLVLVIGNDDDASARTEASLAAQSRAPDCVLSLSAEGRIGDLDAGSGGLVADRLAVVPLLAGETLAPDALVRLTSALAGGAGIAYGDYERMTDDGPEPLFSPDWNDSFFLHRHYIGPACAIAGARLGAVDPNDGPADLFFRAVEAAMAEGGGVHHIPHILAARPDGAAWPDEAAAVERHLSRRGLPARVGPASTAVPDARSIDWEPRSAPPSVSVIVPTRDALALVQACLDTLLHRTAYPAVEVILADNGSQDPATLRYFAQMARSGGIRILPCPGPFNYAAINNRAAVEARGEILAFVNNDIEIPENAGADWLVRLTAHFVRPEIGVVGPKLLYPNGMVQHGGVVLGVNGLADHSFRHARGDEPGYDGRLAVPHEVSAVTAAFLLTRRSLFLELGGFDAEHLPVAFNDVDYCLKVGAAGQRVLFDPTVALLHRESATRGTDSAPHRRGQAWRENECMKRRWAGIIGDDPFYNPNLGLDGLPFSGMALPPRRRRAP</sequence>
<reference evidence="3" key="1">
    <citation type="submission" date="2015-08" db="EMBL/GenBank/DDBJ databases">
        <title>Complete Genome Sequence of Azospirillum thiophilum BV-S.</title>
        <authorList>
            <person name="Fomenkov A."/>
            <person name="Vincze T."/>
            <person name="Grabovich M."/>
            <person name="Dubinina G."/>
            <person name="Orlova M."/>
            <person name="Belousova E."/>
            <person name="Roberts R.J."/>
        </authorList>
    </citation>
    <scope>NUCLEOTIDE SEQUENCE [LARGE SCALE GENOMIC DNA]</scope>
    <source>
        <strain evidence="3">BV-S</strain>
    </source>
</reference>
<evidence type="ECO:0000313" key="3">
    <source>
        <dbReference type="Proteomes" id="UP000069935"/>
    </source>
</evidence>
<dbReference type="SUPFAM" id="SSF53448">
    <property type="entry name" value="Nucleotide-diphospho-sugar transferases"/>
    <property type="match status" value="1"/>
</dbReference>
<name>A0AAC8W442_9PROT</name>
<dbReference type="PANTHER" id="PTHR43179:SF7">
    <property type="entry name" value="RHAMNOSYLTRANSFERASE WBBL"/>
    <property type="match status" value="1"/>
</dbReference>
<dbReference type="RefSeq" id="WP_045585604.1">
    <property type="nucleotide sequence ID" value="NZ_CP012405.1"/>
</dbReference>
<evidence type="ECO:0000259" key="1">
    <source>
        <dbReference type="Pfam" id="PF00535"/>
    </source>
</evidence>
<dbReference type="AlphaFoldDB" id="A0AAC8W442"/>
<dbReference type="KEGG" id="ati:AL072_27515"/>
<gene>
    <name evidence="2" type="ORF">AL072_27515</name>
</gene>
<dbReference type="Proteomes" id="UP000069935">
    <property type="component" value="Chromosome 5"/>
</dbReference>
<organism evidence="2 3">
    <name type="scientific">Azospirillum thiophilum</name>
    <dbReference type="NCBI Taxonomy" id="528244"/>
    <lineage>
        <taxon>Bacteria</taxon>
        <taxon>Pseudomonadati</taxon>
        <taxon>Pseudomonadota</taxon>
        <taxon>Alphaproteobacteria</taxon>
        <taxon>Rhodospirillales</taxon>
        <taxon>Azospirillaceae</taxon>
        <taxon>Azospirillum</taxon>
    </lineage>
</organism>